<dbReference type="AlphaFoldDB" id="S6ALZ5"/>
<dbReference type="SUPFAM" id="SSF69047">
    <property type="entry name" value="Hypothetical protein YjbJ"/>
    <property type="match status" value="1"/>
</dbReference>
<dbReference type="HOGENOM" id="CLU_135567_3_3_6"/>
<feature type="compositionally biased region" description="Basic and acidic residues" evidence="2">
    <location>
        <begin position="46"/>
        <end position="58"/>
    </location>
</feature>
<dbReference type="RefSeq" id="WP_016490655.1">
    <property type="nucleotide sequence ID" value="NC_021499.1"/>
</dbReference>
<evidence type="ECO:0000256" key="2">
    <source>
        <dbReference type="SAM" id="MobiDB-lite"/>
    </source>
</evidence>
<sequence length="58" mass="6335">MNKDQFEGKVDQLKGLIKETTGRLFGNQRLENAGKAQNAAGNIQEKVGDSREDITKGS</sequence>
<proteinExistence type="inferred from homology"/>
<feature type="region of interest" description="Disordered" evidence="2">
    <location>
        <begin position="28"/>
        <end position="58"/>
    </location>
</feature>
<protein>
    <recommendedName>
        <fullName evidence="3">CsbD-like domain-containing protein</fullName>
    </recommendedName>
</protein>
<dbReference type="PATRIC" id="fig|1245471.3.peg.730"/>
<evidence type="ECO:0000313" key="5">
    <source>
        <dbReference type="Proteomes" id="UP000015503"/>
    </source>
</evidence>
<evidence type="ECO:0000313" key="4">
    <source>
        <dbReference type="EMBL" id="BAN46453.1"/>
    </source>
</evidence>
<dbReference type="STRING" id="1245471.PCA10_07210"/>
<dbReference type="Proteomes" id="UP000015503">
    <property type="component" value="Chromosome"/>
</dbReference>
<dbReference type="EMBL" id="AP013068">
    <property type="protein sequence ID" value="BAN46453.1"/>
    <property type="molecule type" value="Genomic_DNA"/>
</dbReference>
<reference evidence="4 5" key="1">
    <citation type="journal article" date="2013" name="Genome Announc.">
        <title>Complete Genome Sequence of the Carbazole Degrader Pseudomonas resinovorans Strain CA10 (NBRC 106553).</title>
        <authorList>
            <person name="Shintani M."/>
            <person name="Hosoyama A."/>
            <person name="Ohji S."/>
            <person name="Tsuchikane K."/>
            <person name="Takarada H."/>
            <person name="Yamazoe A."/>
            <person name="Fujita N."/>
            <person name="Nojiri H."/>
        </authorList>
    </citation>
    <scope>NUCLEOTIDE SEQUENCE [LARGE SCALE GENOMIC DNA]</scope>
    <source>
        <strain evidence="4 5">NBRC 106553</strain>
    </source>
</reference>
<dbReference type="OrthoDB" id="8564562at2"/>
<dbReference type="KEGG" id="pre:PCA10_07210"/>
<keyword evidence="5" id="KW-1185">Reference proteome</keyword>
<dbReference type="InterPro" id="IPR036629">
    <property type="entry name" value="YjbJ_sf"/>
</dbReference>
<gene>
    <name evidence="4" type="ORF">PCA10_07210</name>
</gene>
<organism evidence="4 5">
    <name type="scientific">Metapseudomonas resinovorans NBRC 106553</name>
    <dbReference type="NCBI Taxonomy" id="1245471"/>
    <lineage>
        <taxon>Bacteria</taxon>
        <taxon>Pseudomonadati</taxon>
        <taxon>Pseudomonadota</taxon>
        <taxon>Gammaproteobacteria</taxon>
        <taxon>Pseudomonadales</taxon>
        <taxon>Pseudomonadaceae</taxon>
        <taxon>Metapseudomonas</taxon>
    </lineage>
</organism>
<feature type="domain" description="CsbD-like" evidence="3">
    <location>
        <begin position="4"/>
        <end position="55"/>
    </location>
</feature>
<evidence type="ECO:0000259" key="3">
    <source>
        <dbReference type="Pfam" id="PF05532"/>
    </source>
</evidence>
<evidence type="ECO:0000256" key="1">
    <source>
        <dbReference type="ARBA" id="ARBA00009129"/>
    </source>
</evidence>
<comment type="similarity">
    <text evidence="1">Belongs to the UPF0337 (CsbD) family.</text>
</comment>
<dbReference type="Gene3D" id="1.10.1470.10">
    <property type="entry name" value="YjbJ"/>
    <property type="match status" value="1"/>
</dbReference>
<dbReference type="Pfam" id="PF05532">
    <property type="entry name" value="CsbD"/>
    <property type="match status" value="1"/>
</dbReference>
<accession>S6ALZ5</accession>
<dbReference type="InterPro" id="IPR008462">
    <property type="entry name" value="CsbD"/>
</dbReference>
<name>S6ALZ5_METRE</name>